<keyword evidence="3" id="KW-0813">Transport</keyword>
<feature type="transmembrane region" description="Helical" evidence="8">
    <location>
        <begin position="115"/>
        <end position="135"/>
    </location>
</feature>
<dbReference type="EMBL" id="BMZQ01000006">
    <property type="protein sequence ID" value="GHD23655.1"/>
    <property type="molecule type" value="Genomic_DNA"/>
</dbReference>
<evidence type="ECO:0000256" key="7">
    <source>
        <dbReference type="ARBA" id="ARBA00023136"/>
    </source>
</evidence>
<reference evidence="9" key="2">
    <citation type="submission" date="2020-09" db="EMBL/GenBank/DDBJ databases">
        <authorList>
            <person name="Sun Q."/>
            <person name="Kim S."/>
        </authorList>
    </citation>
    <scope>NUCLEOTIDE SEQUENCE</scope>
    <source>
        <strain evidence="9">KCTC 42249</strain>
    </source>
</reference>
<comment type="similarity">
    <text evidence="2 8">Belongs to the 4-toluene sulfonate uptake permease (TSUP) (TC 2.A.102) family.</text>
</comment>
<accession>A0A8J3DT84</accession>
<evidence type="ECO:0000256" key="2">
    <source>
        <dbReference type="ARBA" id="ARBA00009142"/>
    </source>
</evidence>
<protein>
    <recommendedName>
        <fullName evidence="8">Probable membrane transporter protein</fullName>
    </recommendedName>
</protein>
<evidence type="ECO:0000313" key="10">
    <source>
        <dbReference type="Proteomes" id="UP000630142"/>
    </source>
</evidence>
<comment type="caution">
    <text evidence="9">The sequence shown here is derived from an EMBL/GenBank/DDBJ whole genome shotgun (WGS) entry which is preliminary data.</text>
</comment>
<feature type="transmembrane region" description="Helical" evidence="8">
    <location>
        <begin position="50"/>
        <end position="78"/>
    </location>
</feature>
<dbReference type="PANTHER" id="PTHR30269:SF32">
    <property type="entry name" value="MEMBRANE TRANSPORTER PROTEIN-RELATED"/>
    <property type="match status" value="1"/>
</dbReference>
<feature type="transmembrane region" description="Helical" evidence="8">
    <location>
        <begin position="147"/>
        <end position="171"/>
    </location>
</feature>
<dbReference type="Proteomes" id="UP000630142">
    <property type="component" value="Unassembled WGS sequence"/>
</dbReference>
<evidence type="ECO:0000256" key="8">
    <source>
        <dbReference type="RuleBase" id="RU363041"/>
    </source>
</evidence>
<feature type="transmembrane region" description="Helical" evidence="8">
    <location>
        <begin position="183"/>
        <end position="203"/>
    </location>
</feature>
<keyword evidence="10" id="KW-1185">Reference proteome</keyword>
<evidence type="ECO:0000256" key="1">
    <source>
        <dbReference type="ARBA" id="ARBA00004651"/>
    </source>
</evidence>
<dbReference type="RefSeq" id="WP_189507317.1">
    <property type="nucleotide sequence ID" value="NZ_BMZQ01000006.1"/>
</dbReference>
<dbReference type="InterPro" id="IPR002781">
    <property type="entry name" value="TM_pro_TauE-like"/>
</dbReference>
<evidence type="ECO:0000256" key="3">
    <source>
        <dbReference type="ARBA" id="ARBA00022448"/>
    </source>
</evidence>
<feature type="transmembrane region" description="Helical" evidence="8">
    <location>
        <begin position="248"/>
        <end position="265"/>
    </location>
</feature>
<dbReference type="AlphaFoldDB" id="A0A8J3DT84"/>
<sequence length="266" mass="27630">MIDTIAVMLMEANEALLSSPKTWAIVGLVFIMAGFVKGVVGMGLPTVAMGLLSVVMVPAQAAAILIIPSFVTNIWQLLAGPSFHALLSRLWAMMIGVAAGTIATGSMLTSGANGLALPALGIALIIYAVLGLAQFRFRVSRANERWMSPAVGLLTGLVTGAAGVFVIPAVPYLQALNLEKEDLIQALGLSFTVSTIALAIALLGGPGQQASSVALIGGSLLALFPAIAGMFLGQWLRSKMSVQTFRKVFFVGLLMLGLYLAAEAIM</sequence>
<feature type="transmembrane region" description="Helical" evidence="8">
    <location>
        <begin position="90"/>
        <end position="109"/>
    </location>
</feature>
<keyword evidence="7 8" id="KW-0472">Membrane</keyword>
<dbReference type="InterPro" id="IPR052017">
    <property type="entry name" value="TSUP"/>
</dbReference>
<proteinExistence type="inferred from homology"/>
<organism evidence="9 10">
    <name type="scientific">Tianweitania populi</name>
    <dbReference type="NCBI Taxonomy" id="1607949"/>
    <lineage>
        <taxon>Bacteria</taxon>
        <taxon>Pseudomonadati</taxon>
        <taxon>Pseudomonadota</taxon>
        <taxon>Alphaproteobacteria</taxon>
        <taxon>Hyphomicrobiales</taxon>
        <taxon>Phyllobacteriaceae</taxon>
        <taxon>Tianweitania</taxon>
    </lineage>
</organism>
<feature type="transmembrane region" description="Helical" evidence="8">
    <location>
        <begin position="215"/>
        <end position="236"/>
    </location>
</feature>
<name>A0A8J3DT84_9HYPH</name>
<comment type="subcellular location">
    <subcellularLocation>
        <location evidence="1 8">Cell membrane</location>
        <topology evidence="1 8">Multi-pass membrane protein</topology>
    </subcellularLocation>
</comment>
<evidence type="ECO:0000256" key="4">
    <source>
        <dbReference type="ARBA" id="ARBA00022475"/>
    </source>
</evidence>
<gene>
    <name evidence="9" type="ORF">GCM10016234_39050</name>
</gene>
<evidence type="ECO:0000256" key="6">
    <source>
        <dbReference type="ARBA" id="ARBA00022989"/>
    </source>
</evidence>
<reference evidence="9" key="1">
    <citation type="journal article" date="2014" name="Int. J. Syst. Evol. Microbiol.">
        <title>Complete genome sequence of Corynebacterium casei LMG S-19264T (=DSM 44701T), isolated from a smear-ripened cheese.</title>
        <authorList>
            <consortium name="US DOE Joint Genome Institute (JGI-PGF)"/>
            <person name="Walter F."/>
            <person name="Albersmeier A."/>
            <person name="Kalinowski J."/>
            <person name="Ruckert C."/>
        </authorList>
    </citation>
    <scope>NUCLEOTIDE SEQUENCE</scope>
    <source>
        <strain evidence="9">KCTC 42249</strain>
    </source>
</reference>
<evidence type="ECO:0000256" key="5">
    <source>
        <dbReference type="ARBA" id="ARBA00022692"/>
    </source>
</evidence>
<evidence type="ECO:0000313" key="9">
    <source>
        <dbReference type="EMBL" id="GHD23655.1"/>
    </source>
</evidence>
<dbReference type="PANTHER" id="PTHR30269">
    <property type="entry name" value="TRANSMEMBRANE PROTEIN YFCA"/>
    <property type="match status" value="1"/>
</dbReference>
<keyword evidence="5 8" id="KW-0812">Transmembrane</keyword>
<keyword evidence="6 8" id="KW-1133">Transmembrane helix</keyword>
<dbReference type="Pfam" id="PF01925">
    <property type="entry name" value="TauE"/>
    <property type="match status" value="1"/>
</dbReference>
<feature type="transmembrane region" description="Helical" evidence="8">
    <location>
        <begin position="23"/>
        <end position="44"/>
    </location>
</feature>
<dbReference type="GO" id="GO:0005886">
    <property type="term" value="C:plasma membrane"/>
    <property type="evidence" value="ECO:0007669"/>
    <property type="project" value="UniProtKB-SubCell"/>
</dbReference>
<keyword evidence="4 8" id="KW-1003">Cell membrane</keyword>